<feature type="region of interest" description="Disordered" evidence="1">
    <location>
        <begin position="196"/>
        <end position="225"/>
    </location>
</feature>
<dbReference type="Proteomes" id="UP000703269">
    <property type="component" value="Unassembled WGS sequence"/>
</dbReference>
<evidence type="ECO:0000256" key="1">
    <source>
        <dbReference type="SAM" id="MobiDB-lite"/>
    </source>
</evidence>
<feature type="region of interest" description="Disordered" evidence="1">
    <location>
        <begin position="85"/>
        <end position="135"/>
    </location>
</feature>
<feature type="region of interest" description="Disordered" evidence="1">
    <location>
        <begin position="1"/>
        <end position="21"/>
    </location>
</feature>
<protein>
    <submittedName>
        <fullName evidence="2">Uncharacterized protein</fullName>
    </submittedName>
</protein>
<name>A0A9P3LDU7_9APHY</name>
<reference evidence="2 3" key="1">
    <citation type="submission" date="2021-08" db="EMBL/GenBank/DDBJ databases">
        <title>Draft Genome Sequence of Phanerochaete sordida strain YK-624.</title>
        <authorList>
            <person name="Mori T."/>
            <person name="Dohra H."/>
            <person name="Suzuki T."/>
            <person name="Kawagishi H."/>
            <person name="Hirai H."/>
        </authorList>
    </citation>
    <scope>NUCLEOTIDE SEQUENCE [LARGE SCALE GENOMIC DNA]</scope>
    <source>
        <strain evidence="2 3">YK-624</strain>
    </source>
</reference>
<evidence type="ECO:0000313" key="3">
    <source>
        <dbReference type="Proteomes" id="UP000703269"/>
    </source>
</evidence>
<feature type="compositionally biased region" description="Polar residues" evidence="1">
    <location>
        <begin position="11"/>
        <end position="20"/>
    </location>
</feature>
<feature type="compositionally biased region" description="Low complexity" evidence="1">
    <location>
        <begin position="85"/>
        <end position="98"/>
    </location>
</feature>
<dbReference type="AlphaFoldDB" id="A0A9P3LDU7"/>
<keyword evidence="3" id="KW-1185">Reference proteome</keyword>
<proteinExistence type="predicted"/>
<organism evidence="2 3">
    <name type="scientific">Phanerochaete sordida</name>
    <dbReference type="NCBI Taxonomy" id="48140"/>
    <lineage>
        <taxon>Eukaryota</taxon>
        <taxon>Fungi</taxon>
        <taxon>Dikarya</taxon>
        <taxon>Basidiomycota</taxon>
        <taxon>Agaricomycotina</taxon>
        <taxon>Agaricomycetes</taxon>
        <taxon>Polyporales</taxon>
        <taxon>Phanerochaetaceae</taxon>
        <taxon>Phanerochaete</taxon>
    </lineage>
</organism>
<dbReference type="EMBL" id="BPQB01000023">
    <property type="protein sequence ID" value="GJE91871.1"/>
    <property type="molecule type" value="Genomic_DNA"/>
</dbReference>
<comment type="caution">
    <text evidence="2">The sequence shown here is derived from an EMBL/GenBank/DDBJ whole genome shotgun (WGS) entry which is preliminary data.</text>
</comment>
<sequence>MAAASDGFVKAQTSLQSSFEGTAREQLQALRSELDDWKQDCWDAEDEVERLEKLLGVEDANRYVNRGKAAPVPPSRDLEHRLADTNTATANTSTSTDTPANGNEIEPGEVAADGNTVPSDLPDHQHATEQPGGPLEELNAAVPVPTIPMPPLTMRLEEPSSAQTLAERITSTPAPQPALASRISNATPLTERVLAKRVRSRSPHGHDTPDSAMAKRRRPVARGAASMWNPHQRMELAGGGTLIPTGYETWGRYCNFEDLEQPEDPIDISIPRCIEPPNPSYEHVDIERFRKPGYVGEMTRREHIRFPRDADELYAVMALALRPNNYLASRIVGWTIDYGLRRDEILTPFVQTLTRAIHWCKPNWMGTYRARTAFVKQPKGVRTNPGQPVVDDEDEQVDYDDDYDDLANSEVQRTFQPPPLLPSVPEITFDDPPRFKLKYFDYWVEWLQRHPKCPIINVQRDAHTGRVLNANQLRGFLAVGEMGPVPHIGIRAMHWIYCVARLQRIFGILSNFRWVEASHHFDPKMEVTDDTVKAYLLTSVIPTSHKLERPPESDPLADARAEGLRVWAQTIGPPREILPVPRERSPVSFS</sequence>
<accession>A0A9P3LDU7</accession>
<gene>
    <name evidence="2" type="ORF">PsYK624_080220</name>
</gene>
<evidence type="ECO:0000313" key="2">
    <source>
        <dbReference type="EMBL" id="GJE91871.1"/>
    </source>
</evidence>